<dbReference type="SUPFAM" id="SSF53850">
    <property type="entry name" value="Periplasmic binding protein-like II"/>
    <property type="match status" value="1"/>
</dbReference>
<sequence length="298" mass="31040">MTVGVAAGLSLVFLVGATGCSSSDDDKTTVGSAGFTESEILAQMYKQLLDKGGVKASIKTVKNRELYEPELEKGKIAVVPEYAATMAEFLNRKKNGPDAAPVASPDVTATVAALNTLAGPAGLKSGEPSQAVDQNAFAVTKDFAAKYNLKTLSDLGKAGVDVKIAAGEECKTRPFCAPGLEKTYGIKVSGVDPLGVGTTAAKQAVKNGSDQLVLTTSTDATLDQFGLVVLADDKKLQNADNVLPVVNSGKADKILPLVNKLAPVLTTEDLTALNKQVDEDRKKPADVAKAYLKSKNLI</sequence>
<dbReference type="GO" id="GO:0043190">
    <property type="term" value="C:ATP-binding cassette (ABC) transporter complex"/>
    <property type="evidence" value="ECO:0007669"/>
    <property type="project" value="InterPro"/>
</dbReference>
<evidence type="ECO:0000259" key="1">
    <source>
        <dbReference type="Pfam" id="PF04069"/>
    </source>
</evidence>
<dbReference type="eggNOG" id="COG1732">
    <property type="taxonomic scope" value="Bacteria"/>
</dbReference>
<dbReference type="OrthoDB" id="9781705at2"/>
<proteinExistence type="predicted"/>
<dbReference type="CDD" id="cd13606">
    <property type="entry name" value="PBP2_ProX_like"/>
    <property type="match status" value="1"/>
</dbReference>
<name>A0A1T3NZM8_9ACTN</name>
<dbReference type="Gene3D" id="3.40.190.120">
    <property type="entry name" value="Osmoprotection protein (prox), domain 2"/>
    <property type="match status" value="1"/>
</dbReference>
<reference evidence="2 3" key="1">
    <citation type="submission" date="2017-03" db="EMBL/GenBank/DDBJ databases">
        <title>Draft genome sequence of Streptomyces scabrisporus NF3, endophyte isolated from Amphipterygium adstringens.</title>
        <authorList>
            <person name="Vazquez M."/>
            <person name="Ceapa C.D."/>
            <person name="Rodriguez Luna D."/>
            <person name="Sanchez Esquivel S."/>
        </authorList>
    </citation>
    <scope>NUCLEOTIDE SEQUENCE [LARGE SCALE GENOMIC DNA]</scope>
    <source>
        <strain evidence="2 3">NF3</strain>
    </source>
</reference>
<dbReference type="STRING" id="159449.B4N89_16360"/>
<dbReference type="InterPro" id="IPR007210">
    <property type="entry name" value="ABC_Gly_betaine_transp_sub-bd"/>
</dbReference>
<dbReference type="GO" id="GO:0022857">
    <property type="term" value="F:transmembrane transporter activity"/>
    <property type="evidence" value="ECO:0007669"/>
    <property type="project" value="InterPro"/>
</dbReference>
<feature type="domain" description="ABC-type glycine betaine transport system substrate-binding" evidence="1">
    <location>
        <begin position="29"/>
        <end position="293"/>
    </location>
</feature>
<keyword evidence="3" id="KW-1185">Reference proteome</keyword>
<dbReference type="AlphaFoldDB" id="A0A1T3NZM8"/>
<protein>
    <submittedName>
        <fullName evidence="2">Amino acid ABC transporter substrate-binding protein</fullName>
    </submittedName>
</protein>
<evidence type="ECO:0000313" key="2">
    <source>
        <dbReference type="EMBL" id="OPC82298.1"/>
    </source>
</evidence>
<evidence type="ECO:0000313" key="3">
    <source>
        <dbReference type="Proteomes" id="UP000190037"/>
    </source>
</evidence>
<accession>A0A1T3NZM8</accession>
<dbReference type="EMBL" id="MWQN01000001">
    <property type="protein sequence ID" value="OPC82298.1"/>
    <property type="molecule type" value="Genomic_DNA"/>
</dbReference>
<dbReference type="Proteomes" id="UP000190037">
    <property type="component" value="Unassembled WGS sequence"/>
</dbReference>
<dbReference type="Pfam" id="PF04069">
    <property type="entry name" value="OpuAC"/>
    <property type="match status" value="1"/>
</dbReference>
<comment type="caution">
    <text evidence="2">The sequence shown here is derived from an EMBL/GenBank/DDBJ whole genome shotgun (WGS) entry which is preliminary data.</text>
</comment>
<organism evidence="2 3">
    <name type="scientific">Embleya scabrispora</name>
    <dbReference type="NCBI Taxonomy" id="159449"/>
    <lineage>
        <taxon>Bacteria</taxon>
        <taxon>Bacillati</taxon>
        <taxon>Actinomycetota</taxon>
        <taxon>Actinomycetes</taxon>
        <taxon>Kitasatosporales</taxon>
        <taxon>Streptomycetaceae</taxon>
        <taxon>Embleya</taxon>
    </lineage>
</organism>
<dbReference type="Gene3D" id="3.40.190.10">
    <property type="entry name" value="Periplasmic binding protein-like II"/>
    <property type="match status" value="1"/>
</dbReference>
<dbReference type="RefSeq" id="WP_078976567.1">
    <property type="nucleotide sequence ID" value="NZ_MWQN01000001.1"/>
</dbReference>
<gene>
    <name evidence="2" type="ORF">B4N89_16360</name>
</gene>